<reference evidence="2 3" key="1">
    <citation type="journal article" date="2019" name="Microbiol. Resour. Announc.">
        <title>Complete Genome Sequence of Halomonas sulfidaeris Strain Esulfide1 Isolated from a Metal Sulfide Rock at a Depth of 2,200 Meters, Obtained Using Nanopore Sequencing.</title>
        <authorList>
            <person name="Saito M."/>
            <person name="Nishigata A."/>
            <person name="Galipon J."/>
            <person name="Arakawa K."/>
        </authorList>
    </citation>
    <scope>NUCLEOTIDE SEQUENCE [LARGE SCALE GENOMIC DNA]</scope>
    <source>
        <strain evidence="2 3">ATCC BAA-803</strain>
    </source>
</reference>
<evidence type="ECO:0000313" key="3">
    <source>
        <dbReference type="Proteomes" id="UP000320231"/>
    </source>
</evidence>
<dbReference type="EMBL" id="AP019514">
    <property type="protein sequence ID" value="BBI63119.1"/>
    <property type="molecule type" value="Genomic_DNA"/>
</dbReference>
<evidence type="ECO:0008006" key="4">
    <source>
        <dbReference type="Google" id="ProtNLM"/>
    </source>
</evidence>
<gene>
    <name evidence="2" type="ORF">HSBAA_44250</name>
</gene>
<sequence>MSRTLSKGVGLLVAVVLLGVMWHLLQRYDLLTQARLSELIGYIRQWRTAPWMFAAVMAVYAGALLVMFPLSLLVIVTGLLFGPAWGAWHTPHSVR</sequence>
<evidence type="ECO:0000313" key="2">
    <source>
        <dbReference type="EMBL" id="BBI63119.1"/>
    </source>
</evidence>
<feature type="transmembrane region" description="Helical" evidence="1">
    <location>
        <begin position="51"/>
        <end position="81"/>
    </location>
</feature>
<protein>
    <recommendedName>
        <fullName evidence="4">TVP38/TMEM64 family membrane protein</fullName>
    </recommendedName>
</protein>
<keyword evidence="1" id="KW-1133">Transmembrane helix</keyword>
<evidence type="ECO:0000256" key="1">
    <source>
        <dbReference type="SAM" id="Phobius"/>
    </source>
</evidence>
<dbReference type="AlphaFoldDB" id="A0A455UFS6"/>
<keyword evidence="1" id="KW-0472">Membrane</keyword>
<keyword evidence="1" id="KW-0812">Transmembrane</keyword>
<proteinExistence type="predicted"/>
<dbReference type="KEGG" id="hsr:HSBAA_44250"/>
<name>A0A455UFS6_9GAMM</name>
<dbReference type="Proteomes" id="UP000320231">
    <property type="component" value="Chromosome"/>
</dbReference>
<accession>A0A455UFS6</accession>
<organism evidence="2 3">
    <name type="scientific">Vreelandella sulfidaeris</name>
    <dbReference type="NCBI Taxonomy" id="115553"/>
    <lineage>
        <taxon>Bacteria</taxon>
        <taxon>Pseudomonadati</taxon>
        <taxon>Pseudomonadota</taxon>
        <taxon>Gammaproteobacteria</taxon>
        <taxon>Oceanospirillales</taxon>
        <taxon>Halomonadaceae</taxon>
        <taxon>Vreelandella</taxon>
    </lineage>
</organism>